<dbReference type="EMBL" id="GFPF01002235">
    <property type="protein sequence ID" value="MAA13381.1"/>
    <property type="molecule type" value="Transcribed_RNA"/>
</dbReference>
<proteinExistence type="predicted"/>
<name>A0A224YFY7_9ACAR</name>
<organism evidence="1">
    <name type="scientific">Rhipicephalus zambeziensis</name>
    <dbReference type="NCBI Taxonomy" id="60191"/>
    <lineage>
        <taxon>Eukaryota</taxon>
        <taxon>Metazoa</taxon>
        <taxon>Ecdysozoa</taxon>
        <taxon>Arthropoda</taxon>
        <taxon>Chelicerata</taxon>
        <taxon>Arachnida</taxon>
        <taxon>Acari</taxon>
        <taxon>Parasitiformes</taxon>
        <taxon>Ixodida</taxon>
        <taxon>Ixodoidea</taxon>
        <taxon>Ixodidae</taxon>
        <taxon>Rhipicephalinae</taxon>
        <taxon>Rhipicephalus</taxon>
        <taxon>Rhipicephalus</taxon>
    </lineage>
</organism>
<sequence length="123" mass="13278">MILKTPQTRNVLCCCTWNCLCSTVEVTCVSLKCGRPCGAAARLQMLKNHQQAPRRLSQTMGIDRCQLALTCIELPNVQASLSICLKKPITTLHGIAFITGKKEGVGEGVAPHRLCGHANFDAA</sequence>
<dbReference type="AlphaFoldDB" id="A0A224YFY7"/>
<evidence type="ECO:0000313" key="1">
    <source>
        <dbReference type="EMBL" id="MAA13381.1"/>
    </source>
</evidence>
<reference evidence="1" key="1">
    <citation type="journal article" date="2017" name="Parasit. Vectors">
        <title>Sialotranscriptomics of Rhipicephalus zambeziensis reveals intricate expression profiles of secretory proteins and suggests tight temporal transcriptional regulation during blood-feeding.</title>
        <authorList>
            <person name="de Castro M.H."/>
            <person name="de Klerk D."/>
            <person name="Pienaar R."/>
            <person name="Rees D.J.G."/>
            <person name="Mans B.J."/>
        </authorList>
    </citation>
    <scope>NUCLEOTIDE SEQUENCE</scope>
    <source>
        <tissue evidence="1">Salivary glands</tissue>
    </source>
</reference>
<protein>
    <submittedName>
        <fullName evidence="1">Uncharacterized protein</fullName>
    </submittedName>
</protein>
<accession>A0A224YFY7</accession>